<accession>A0A1X6WW96</accession>
<dbReference type="AlphaFoldDB" id="A0A1X6WW96"/>
<evidence type="ECO:0000313" key="2">
    <source>
        <dbReference type="EMBL" id="SLM88726.1"/>
    </source>
</evidence>
<sequence>MHTPLIEEISMQPIRTRAARALTVAAGTALALSLGACGLLGGDQGDEEAPPTETPEAAQSADAGGGPEGISSEGDGLTVPGEGSSTKSAEGSSEGDPEGDSADDESGDESGEGSDNGREGVGPEDGEPRTASLAGDDSIEIDEDGNGVVPKEALAIDIEDLFVNKYDIPVEEVTCSDDMKIVAERGSQNCEIVTADRTYFGTTAIVGFDGEMVEYELYFPGLDEDALDLADD</sequence>
<keyword evidence="3" id="KW-1185">Reference proteome</keyword>
<gene>
    <name evidence="2" type="ORF">FM105_00860</name>
</gene>
<name>A0A1X6WW96_9MICO</name>
<evidence type="ECO:0000256" key="1">
    <source>
        <dbReference type="SAM" id="MobiDB-lite"/>
    </source>
</evidence>
<proteinExistence type="predicted"/>
<reference evidence="3" key="1">
    <citation type="submission" date="2017-02" db="EMBL/GenBank/DDBJ databases">
        <authorList>
            <person name="Dridi B."/>
        </authorList>
    </citation>
    <scope>NUCLEOTIDE SEQUENCE [LARGE SCALE GENOMIC DNA]</scope>
    <source>
        <strain evidence="3">B Co 03.10</strain>
    </source>
</reference>
<organism evidence="2 3">
    <name type="scientific">Brevibacterium yomogidense</name>
    <dbReference type="NCBI Taxonomy" id="946573"/>
    <lineage>
        <taxon>Bacteria</taxon>
        <taxon>Bacillati</taxon>
        <taxon>Actinomycetota</taxon>
        <taxon>Actinomycetes</taxon>
        <taxon>Micrococcales</taxon>
        <taxon>Brevibacteriaceae</taxon>
        <taxon>Brevibacterium</taxon>
    </lineage>
</organism>
<feature type="compositionally biased region" description="Acidic residues" evidence="1">
    <location>
        <begin position="93"/>
        <end position="112"/>
    </location>
</feature>
<feature type="region of interest" description="Disordered" evidence="1">
    <location>
        <begin position="41"/>
        <end position="145"/>
    </location>
</feature>
<dbReference type="Proteomes" id="UP000196581">
    <property type="component" value="Unassembled WGS sequence"/>
</dbReference>
<evidence type="ECO:0000313" key="3">
    <source>
        <dbReference type="Proteomes" id="UP000196581"/>
    </source>
</evidence>
<protein>
    <submittedName>
        <fullName evidence="2">Protein rtoA</fullName>
    </submittedName>
</protein>
<dbReference type="EMBL" id="FWFF01000001">
    <property type="protein sequence ID" value="SLM88726.1"/>
    <property type="molecule type" value="Genomic_DNA"/>
</dbReference>